<evidence type="ECO:0000256" key="1">
    <source>
        <dbReference type="SAM" id="MobiDB-lite"/>
    </source>
</evidence>
<feature type="region of interest" description="Disordered" evidence="1">
    <location>
        <begin position="53"/>
        <end position="76"/>
    </location>
</feature>
<name>A0ABV4XET6_9CYAN</name>
<keyword evidence="2" id="KW-1133">Transmembrane helix</keyword>
<evidence type="ECO:0000313" key="3">
    <source>
        <dbReference type="EMBL" id="MFB2881061.1"/>
    </source>
</evidence>
<evidence type="ECO:0000313" key="4">
    <source>
        <dbReference type="Proteomes" id="UP001576774"/>
    </source>
</evidence>
<organism evidence="3 4">
    <name type="scientific">Floridaenema aerugineum BLCC-F46</name>
    <dbReference type="NCBI Taxonomy" id="3153654"/>
    <lineage>
        <taxon>Bacteria</taxon>
        <taxon>Bacillati</taxon>
        <taxon>Cyanobacteriota</taxon>
        <taxon>Cyanophyceae</taxon>
        <taxon>Oscillatoriophycideae</taxon>
        <taxon>Aerosakkonematales</taxon>
        <taxon>Aerosakkonemataceae</taxon>
        <taxon>Floridanema</taxon>
        <taxon>Floridanema aerugineum</taxon>
    </lineage>
</organism>
<keyword evidence="2" id="KW-0472">Membrane</keyword>
<protein>
    <recommendedName>
        <fullName evidence="5">Chromosome segregation ATPase</fullName>
    </recommendedName>
</protein>
<sequence length="723" mass="79340">MRERGSPKQWLSMKGSEQGNKNRSPIPPLIPNNTVTPNGTLQEKLKVNASGFDVSQEPNVSPESNQYEAPVTASEAPKNGKLRRISKKLKQVQIKMPLAVLQLTGQWQFWVALATVSAGGVGTLAVSLLLTLPAQPNCSSINLMTASASERISCAEILANKQTVNSLLEAISLVKTLPEEHPLRDEANSLIKGWSQEVLNLADQSFLAGKLDEAIATAKKIPSDVPAYTLVEKRIERWRAIWTKAEGYYRAAEAQVRKENWTQAFREAVRLLYIGNRYWETTKYEELTQIIASAREDGENLTKARRLARAGGVKNLLEAIKIAQGISSKSYLFEASKTTILEFGRKMLDLAQTQLDNQDVDGALSIVRQIPSIINLQGDIEDFTNLAQALALAADGTVGSLDAAINQVQRISPNRPLYNKAQDWLLRWQQEQQDVAKLDKARQLASMGTVNDFQAAIREAQQIPENNPRAREAKQQIAAWEAQIQTIEDRPLLSRAEQVAKLGDGTSLAAAVNEAAKISKGRALYSEAQSKISRWTAQIQRIEDQPYLDQARQLANSGNFAAAINTAQQIKPGRALSNQAQSAIQEWQGQARAQQNWQQAQQLATAGTPDSLVSAIGLLRSIPRSSAMRSEAETAMNQWSYQILSLAQDRANYDLPGAISIARSIPAGTSAYPEAKAQIEVWQNILNPPAPPSPEYFAPPVEQTPIAPEASPPTEFSVPPTSP</sequence>
<dbReference type="EMBL" id="JBHFNQ010000217">
    <property type="protein sequence ID" value="MFB2881061.1"/>
    <property type="molecule type" value="Genomic_DNA"/>
</dbReference>
<accession>A0ABV4XET6</accession>
<reference evidence="3 4" key="1">
    <citation type="submission" date="2024-09" db="EMBL/GenBank/DDBJ databases">
        <title>Floridaenema gen nov. (Aerosakkonemataceae, Aerosakkonematales ord. nov., Cyanobacteria) from benthic tropical and subtropical fresh waters, with the description of four new species.</title>
        <authorList>
            <person name="Moretto J.A."/>
            <person name="Berthold D.E."/>
            <person name="Lefler F.W."/>
            <person name="Huang I.-S."/>
            <person name="Laughinghouse H. IV."/>
        </authorList>
    </citation>
    <scope>NUCLEOTIDE SEQUENCE [LARGE SCALE GENOMIC DNA]</scope>
    <source>
        <strain evidence="3 4">BLCC-F46</strain>
    </source>
</reference>
<keyword evidence="4" id="KW-1185">Reference proteome</keyword>
<comment type="caution">
    <text evidence="3">The sequence shown here is derived from an EMBL/GenBank/DDBJ whole genome shotgun (WGS) entry which is preliminary data.</text>
</comment>
<evidence type="ECO:0008006" key="5">
    <source>
        <dbReference type="Google" id="ProtNLM"/>
    </source>
</evidence>
<feature type="compositionally biased region" description="Polar residues" evidence="1">
    <location>
        <begin position="56"/>
        <end position="67"/>
    </location>
</feature>
<evidence type="ECO:0000256" key="2">
    <source>
        <dbReference type="SAM" id="Phobius"/>
    </source>
</evidence>
<dbReference type="Proteomes" id="UP001576774">
    <property type="component" value="Unassembled WGS sequence"/>
</dbReference>
<feature type="region of interest" description="Disordered" evidence="1">
    <location>
        <begin position="689"/>
        <end position="723"/>
    </location>
</feature>
<feature type="region of interest" description="Disordered" evidence="1">
    <location>
        <begin position="1"/>
        <end position="39"/>
    </location>
</feature>
<feature type="transmembrane region" description="Helical" evidence="2">
    <location>
        <begin position="109"/>
        <end position="132"/>
    </location>
</feature>
<proteinExistence type="predicted"/>
<keyword evidence="2" id="KW-0812">Transmembrane</keyword>
<dbReference type="RefSeq" id="WP_413274055.1">
    <property type="nucleotide sequence ID" value="NZ_JBHFNQ010000217.1"/>
</dbReference>
<gene>
    <name evidence="3" type="ORF">ACE1CC_29785</name>
</gene>